<comment type="caution">
    <text evidence="1">The sequence shown here is derived from an EMBL/GenBank/DDBJ whole genome shotgun (WGS) entry which is preliminary data.</text>
</comment>
<reference evidence="1" key="1">
    <citation type="submission" date="2023-03" db="EMBL/GenBank/DDBJ databases">
        <title>Massive genome expansion in bonnet fungi (Mycena s.s.) driven by repeated elements and novel gene families across ecological guilds.</title>
        <authorList>
            <consortium name="Lawrence Berkeley National Laboratory"/>
            <person name="Harder C.B."/>
            <person name="Miyauchi S."/>
            <person name="Viragh M."/>
            <person name="Kuo A."/>
            <person name="Thoen E."/>
            <person name="Andreopoulos B."/>
            <person name="Lu D."/>
            <person name="Skrede I."/>
            <person name="Drula E."/>
            <person name="Henrissat B."/>
            <person name="Morin E."/>
            <person name="Kohler A."/>
            <person name="Barry K."/>
            <person name="LaButti K."/>
            <person name="Morin E."/>
            <person name="Salamov A."/>
            <person name="Lipzen A."/>
            <person name="Mereny Z."/>
            <person name="Hegedus B."/>
            <person name="Baldrian P."/>
            <person name="Stursova M."/>
            <person name="Weitz H."/>
            <person name="Taylor A."/>
            <person name="Grigoriev I.V."/>
            <person name="Nagy L.G."/>
            <person name="Martin F."/>
            <person name="Kauserud H."/>
        </authorList>
    </citation>
    <scope>NUCLEOTIDE SEQUENCE</scope>
    <source>
        <strain evidence="1">CBHHK002</strain>
    </source>
</reference>
<feature type="non-terminal residue" evidence="1">
    <location>
        <position position="107"/>
    </location>
</feature>
<dbReference type="Proteomes" id="UP001218218">
    <property type="component" value="Unassembled WGS sequence"/>
</dbReference>
<sequence length="107" mass="12250">DWPPAFAIIFSSADLYLLKFAARTFGRQWSRFLRTLKFLKAILLESSADPEPDLKRKRGSLCVPRLPLSCYLRKTGHGRKQRLPGIANNLFVHIDLFCSLPSLLLSY</sequence>
<evidence type="ECO:0000313" key="1">
    <source>
        <dbReference type="EMBL" id="KAJ7314954.1"/>
    </source>
</evidence>
<feature type="non-terminal residue" evidence="1">
    <location>
        <position position="1"/>
    </location>
</feature>
<gene>
    <name evidence="1" type="ORF">DFH08DRAFT_943019</name>
</gene>
<proteinExistence type="predicted"/>
<evidence type="ECO:0000313" key="2">
    <source>
        <dbReference type="Proteomes" id="UP001218218"/>
    </source>
</evidence>
<accession>A0AAD6ZBT6</accession>
<dbReference type="AlphaFoldDB" id="A0AAD6ZBT6"/>
<keyword evidence="2" id="KW-1185">Reference proteome</keyword>
<dbReference type="EMBL" id="JARIHO010000064">
    <property type="protein sequence ID" value="KAJ7314954.1"/>
    <property type="molecule type" value="Genomic_DNA"/>
</dbReference>
<name>A0AAD6ZBT6_9AGAR</name>
<organism evidence="1 2">
    <name type="scientific">Mycena albidolilacea</name>
    <dbReference type="NCBI Taxonomy" id="1033008"/>
    <lineage>
        <taxon>Eukaryota</taxon>
        <taxon>Fungi</taxon>
        <taxon>Dikarya</taxon>
        <taxon>Basidiomycota</taxon>
        <taxon>Agaricomycotina</taxon>
        <taxon>Agaricomycetes</taxon>
        <taxon>Agaricomycetidae</taxon>
        <taxon>Agaricales</taxon>
        <taxon>Marasmiineae</taxon>
        <taxon>Mycenaceae</taxon>
        <taxon>Mycena</taxon>
    </lineage>
</organism>
<protein>
    <submittedName>
        <fullName evidence="1">Uncharacterized protein</fullName>
    </submittedName>
</protein>